<keyword evidence="2" id="KW-0274">FAD</keyword>
<evidence type="ECO:0000256" key="6">
    <source>
        <dbReference type="SAM" id="Phobius"/>
    </source>
</evidence>
<evidence type="ECO:0000256" key="5">
    <source>
        <dbReference type="ARBA" id="ARBA00023284"/>
    </source>
</evidence>
<gene>
    <name evidence="8" type="ORF">METZ01_LOCUS201984</name>
</gene>
<dbReference type="PRINTS" id="PR00368">
    <property type="entry name" value="FADPNR"/>
</dbReference>
<keyword evidence="1" id="KW-0285">Flavoprotein</keyword>
<dbReference type="AlphaFoldDB" id="A0A382EEP0"/>
<dbReference type="InterPro" id="IPR050097">
    <property type="entry name" value="Ferredoxin-NADP_redctase_2"/>
</dbReference>
<organism evidence="8">
    <name type="scientific">marine metagenome</name>
    <dbReference type="NCBI Taxonomy" id="408172"/>
    <lineage>
        <taxon>unclassified sequences</taxon>
        <taxon>metagenomes</taxon>
        <taxon>ecological metagenomes</taxon>
    </lineage>
</organism>
<dbReference type="PANTHER" id="PTHR48105">
    <property type="entry name" value="THIOREDOXIN REDUCTASE 1-RELATED-RELATED"/>
    <property type="match status" value="1"/>
</dbReference>
<dbReference type="EMBL" id="UINC01044118">
    <property type="protein sequence ID" value="SVB49130.1"/>
    <property type="molecule type" value="Genomic_DNA"/>
</dbReference>
<keyword evidence="4" id="KW-1015">Disulfide bond</keyword>
<keyword evidence="6" id="KW-0812">Transmembrane</keyword>
<protein>
    <recommendedName>
        <fullName evidence="7">FAD/NAD(P)-binding domain-containing protein</fullName>
    </recommendedName>
</protein>
<dbReference type="InterPro" id="IPR036188">
    <property type="entry name" value="FAD/NAD-bd_sf"/>
</dbReference>
<reference evidence="8" key="1">
    <citation type="submission" date="2018-05" db="EMBL/GenBank/DDBJ databases">
        <authorList>
            <person name="Lanie J.A."/>
            <person name="Ng W.-L."/>
            <person name="Kazmierczak K.M."/>
            <person name="Andrzejewski T.M."/>
            <person name="Davidsen T.M."/>
            <person name="Wayne K.J."/>
            <person name="Tettelin H."/>
            <person name="Glass J.I."/>
            <person name="Rusch D."/>
            <person name="Podicherti R."/>
            <person name="Tsui H.-C.T."/>
            <person name="Winkler M.E."/>
        </authorList>
    </citation>
    <scope>NUCLEOTIDE SEQUENCE</scope>
</reference>
<evidence type="ECO:0000313" key="8">
    <source>
        <dbReference type="EMBL" id="SVB49130.1"/>
    </source>
</evidence>
<accession>A0A382EEP0</accession>
<keyword evidence="3" id="KW-0560">Oxidoreductase</keyword>
<dbReference type="GO" id="GO:0016668">
    <property type="term" value="F:oxidoreductase activity, acting on a sulfur group of donors, NAD(P) as acceptor"/>
    <property type="evidence" value="ECO:0007669"/>
    <property type="project" value="UniProtKB-ARBA"/>
</dbReference>
<sequence>MTDKDIIIIGGGAAGLSAGIFASRLGLNTLLLERLMPGGQVINAEVVEDYPGFENPIPGAELVGKMQEQAMAAGTEIRLSEVTGISRINNYWSVETYDGAVSSQCVIIAGGSTLRKLEVKGETKLEGAGVSYCATCDGAFFVGQEVCVVGGGDSALTEALVLTEFASRIDVYCRENTLHGQRILQDRVAENDKITIHFDVEITEIHGDGLVESVSIHNIKSGETTRVDHQGVFIFAGLDPNTAYLSGLLNLDTGGHIKTDITMRTDVEGILAAGDIRKDAASQLITSAGDGSTAALSAFRYIKTGDWEALTES</sequence>
<feature type="transmembrane region" description="Helical" evidence="6">
    <location>
        <begin position="6"/>
        <end position="27"/>
    </location>
</feature>
<keyword evidence="6" id="KW-1133">Transmembrane helix</keyword>
<dbReference type="SUPFAM" id="SSF51905">
    <property type="entry name" value="FAD/NAD(P)-binding domain"/>
    <property type="match status" value="1"/>
</dbReference>
<proteinExistence type="predicted"/>
<dbReference type="PROSITE" id="PS00573">
    <property type="entry name" value="PYRIDINE_REDOX_2"/>
    <property type="match status" value="1"/>
</dbReference>
<evidence type="ECO:0000259" key="7">
    <source>
        <dbReference type="Pfam" id="PF07992"/>
    </source>
</evidence>
<dbReference type="InterPro" id="IPR008255">
    <property type="entry name" value="Pyr_nucl-diS_OxRdtase_2_AS"/>
</dbReference>
<dbReference type="InterPro" id="IPR023753">
    <property type="entry name" value="FAD/NAD-binding_dom"/>
</dbReference>
<keyword evidence="6" id="KW-0472">Membrane</keyword>
<dbReference type="PRINTS" id="PR00469">
    <property type="entry name" value="PNDRDTASEII"/>
</dbReference>
<feature type="domain" description="FAD/NAD(P)-binding" evidence="7">
    <location>
        <begin position="4"/>
        <end position="283"/>
    </location>
</feature>
<evidence type="ECO:0000256" key="1">
    <source>
        <dbReference type="ARBA" id="ARBA00022630"/>
    </source>
</evidence>
<name>A0A382EEP0_9ZZZZ</name>
<keyword evidence="5" id="KW-0676">Redox-active center</keyword>
<evidence type="ECO:0000256" key="3">
    <source>
        <dbReference type="ARBA" id="ARBA00023002"/>
    </source>
</evidence>
<evidence type="ECO:0000256" key="4">
    <source>
        <dbReference type="ARBA" id="ARBA00023157"/>
    </source>
</evidence>
<dbReference type="Pfam" id="PF07992">
    <property type="entry name" value="Pyr_redox_2"/>
    <property type="match status" value="1"/>
</dbReference>
<evidence type="ECO:0000256" key="2">
    <source>
        <dbReference type="ARBA" id="ARBA00022827"/>
    </source>
</evidence>
<dbReference type="Gene3D" id="3.50.50.60">
    <property type="entry name" value="FAD/NAD(P)-binding domain"/>
    <property type="match status" value="2"/>
</dbReference>